<accession>A0ABW5P929</accession>
<reference evidence="2" key="1">
    <citation type="journal article" date="2019" name="Int. J. Syst. Evol. Microbiol.">
        <title>The Global Catalogue of Microorganisms (GCM) 10K type strain sequencing project: providing services to taxonomists for standard genome sequencing and annotation.</title>
        <authorList>
            <consortium name="The Broad Institute Genomics Platform"/>
            <consortium name="The Broad Institute Genome Sequencing Center for Infectious Disease"/>
            <person name="Wu L."/>
            <person name="Ma J."/>
        </authorList>
    </citation>
    <scope>NUCLEOTIDE SEQUENCE [LARGE SCALE GENOMIC DNA]</scope>
    <source>
        <strain evidence="2">KCTC 33842</strain>
    </source>
</reference>
<protein>
    <submittedName>
        <fullName evidence="1">Uncharacterized protein</fullName>
    </submittedName>
</protein>
<organism evidence="1 2">
    <name type="scientific">Deinococcus taklimakanensis</name>
    <dbReference type="NCBI Taxonomy" id="536443"/>
    <lineage>
        <taxon>Bacteria</taxon>
        <taxon>Thermotogati</taxon>
        <taxon>Deinococcota</taxon>
        <taxon>Deinococci</taxon>
        <taxon>Deinococcales</taxon>
        <taxon>Deinococcaceae</taxon>
        <taxon>Deinococcus</taxon>
    </lineage>
</organism>
<evidence type="ECO:0000313" key="2">
    <source>
        <dbReference type="Proteomes" id="UP001597475"/>
    </source>
</evidence>
<gene>
    <name evidence="1" type="ORF">ACFSR9_15175</name>
</gene>
<keyword evidence="2" id="KW-1185">Reference proteome</keyword>
<dbReference type="RefSeq" id="WP_386847152.1">
    <property type="nucleotide sequence ID" value="NZ_JBHUMK010000079.1"/>
</dbReference>
<proteinExistence type="predicted"/>
<dbReference type="EMBL" id="JBHUMK010000079">
    <property type="protein sequence ID" value="MFD2610762.1"/>
    <property type="molecule type" value="Genomic_DNA"/>
</dbReference>
<evidence type="ECO:0000313" key="1">
    <source>
        <dbReference type="EMBL" id="MFD2610762.1"/>
    </source>
</evidence>
<sequence>MPVLVYVPRGKQLHASTLLKWDPLNDTATIGEGDTREQVKLSCCLPFSKVACQQIEANPKMLTLNQAS</sequence>
<dbReference type="Proteomes" id="UP001597475">
    <property type="component" value="Unassembled WGS sequence"/>
</dbReference>
<comment type="caution">
    <text evidence="1">The sequence shown here is derived from an EMBL/GenBank/DDBJ whole genome shotgun (WGS) entry which is preliminary data.</text>
</comment>
<name>A0ABW5P929_9DEIO</name>